<sequence>MATVNKAGTMAFSTRSSVMMKTNTGFSGTKSSEAGDVPTTSVQKNEGSSAIEFWGDDNMFPQNVRKEVEKNTILPTVLQRRAEFWYGGGIVYGTLEGYDSNNNEIFKRAQPGQFPEVDLFYHRSKLNRYAFEGFLDLSWWANTFPELILSRDRKKINKITIQEAPYCRYSKADKKTGAFKYVYVNANWGEGGRHDDEYATPVHVLDPYADPVEDLQSHTDSFKYIYPVSVPSPEKNAYQLASWNSIRRSGWLEVAQAIPEFKKALFKNQLTIKYVVEVHASYWLWKYKDWETKTDDERRRIISEELDEFDKVMAGTDGAGKSILTTTITVDGETIAAFKVTAIDDKLKTGLYIEDSQEASSHIFTALGLAPTLMGISPGKGMGAGSGSDARVAFNNFISTSKFQQDLILEPLHLVRDYNGWDQSLVFRIQNPLIMTLDAGQPVQQETK</sequence>
<dbReference type="EMBL" id="PYFT01000001">
    <property type="protein sequence ID" value="PSR53912.1"/>
    <property type="molecule type" value="Genomic_DNA"/>
</dbReference>
<accession>A0A2T2YEI2</accession>
<dbReference type="AlphaFoldDB" id="A0A2T2YEI2"/>
<keyword evidence="2" id="KW-1185">Reference proteome</keyword>
<gene>
    <name evidence="1" type="ORF">AHMF7605_10475</name>
</gene>
<dbReference type="OrthoDB" id="671786at2"/>
<organism evidence="1 2">
    <name type="scientific">Adhaeribacter arboris</name>
    <dbReference type="NCBI Taxonomy" id="2072846"/>
    <lineage>
        <taxon>Bacteria</taxon>
        <taxon>Pseudomonadati</taxon>
        <taxon>Bacteroidota</taxon>
        <taxon>Cytophagia</taxon>
        <taxon>Cytophagales</taxon>
        <taxon>Hymenobacteraceae</taxon>
        <taxon>Adhaeribacter</taxon>
    </lineage>
</organism>
<evidence type="ECO:0000313" key="2">
    <source>
        <dbReference type="Proteomes" id="UP000240357"/>
    </source>
</evidence>
<dbReference type="Proteomes" id="UP000240357">
    <property type="component" value="Unassembled WGS sequence"/>
</dbReference>
<reference evidence="1 2" key="1">
    <citation type="submission" date="2018-03" db="EMBL/GenBank/DDBJ databases">
        <title>Adhaeribacter sp. HMF7605 Genome sequencing and assembly.</title>
        <authorList>
            <person name="Kang H."/>
            <person name="Kang J."/>
            <person name="Cha I."/>
            <person name="Kim H."/>
            <person name="Joh K."/>
        </authorList>
    </citation>
    <scope>NUCLEOTIDE SEQUENCE [LARGE SCALE GENOMIC DNA]</scope>
    <source>
        <strain evidence="1 2">HMF7605</strain>
    </source>
</reference>
<proteinExistence type="predicted"/>
<dbReference type="RefSeq" id="WP_106929028.1">
    <property type="nucleotide sequence ID" value="NZ_PYFT01000001.1"/>
</dbReference>
<comment type="caution">
    <text evidence="1">The sequence shown here is derived from an EMBL/GenBank/DDBJ whole genome shotgun (WGS) entry which is preliminary data.</text>
</comment>
<evidence type="ECO:0000313" key="1">
    <source>
        <dbReference type="EMBL" id="PSR53912.1"/>
    </source>
</evidence>
<name>A0A2T2YEI2_9BACT</name>
<evidence type="ECO:0008006" key="3">
    <source>
        <dbReference type="Google" id="ProtNLM"/>
    </source>
</evidence>
<protein>
    <recommendedName>
        <fullName evidence="3">Phage portal protein</fullName>
    </recommendedName>
</protein>